<evidence type="ECO:0000256" key="2">
    <source>
        <dbReference type="ARBA" id="ARBA00012438"/>
    </source>
</evidence>
<evidence type="ECO:0000313" key="11">
    <source>
        <dbReference type="EMBL" id="TDF97701.1"/>
    </source>
</evidence>
<comment type="catalytic activity">
    <reaction evidence="1">
        <text>ATP + protein L-histidine = ADP + protein N-phospho-L-histidine.</text>
        <dbReference type="EC" id="2.7.13.3"/>
    </reaction>
</comment>
<organism evidence="11 12">
    <name type="scientific">Paenibacillus piri</name>
    <dbReference type="NCBI Taxonomy" id="2547395"/>
    <lineage>
        <taxon>Bacteria</taxon>
        <taxon>Bacillati</taxon>
        <taxon>Bacillota</taxon>
        <taxon>Bacilli</taxon>
        <taxon>Bacillales</taxon>
        <taxon>Paenibacillaceae</taxon>
        <taxon>Paenibacillus</taxon>
    </lineage>
</organism>
<dbReference type="Pfam" id="PF00512">
    <property type="entry name" value="HisKA"/>
    <property type="match status" value="1"/>
</dbReference>
<feature type="domain" description="Histidine kinase" evidence="10">
    <location>
        <begin position="218"/>
        <end position="424"/>
    </location>
</feature>
<dbReference type="PROSITE" id="PS50109">
    <property type="entry name" value="HIS_KIN"/>
    <property type="match status" value="1"/>
</dbReference>
<evidence type="ECO:0000256" key="4">
    <source>
        <dbReference type="ARBA" id="ARBA00022679"/>
    </source>
</evidence>
<keyword evidence="6 11" id="KW-0418">Kinase</keyword>
<keyword evidence="8" id="KW-0902">Two-component regulatory system</keyword>
<evidence type="ECO:0000256" key="1">
    <source>
        <dbReference type="ARBA" id="ARBA00000085"/>
    </source>
</evidence>
<keyword evidence="9" id="KW-1133">Transmembrane helix</keyword>
<evidence type="ECO:0000256" key="3">
    <source>
        <dbReference type="ARBA" id="ARBA00022553"/>
    </source>
</evidence>
<dbReference type="InterPro" id="IPR036097">
    <property type="entry name" value="HisK_dim/P_sf"/>
</dbReference>
<dbReference type="InterPro" id="IPR003661">
    <property type="entry name" value="HisK_dim/P_dom"/>
</dbReference>
<dbReference type="AlphaFoldDB" id="A0A4R5KPT3"/>
<dbReference type="EMBL" id="SMRT01000005">
    <property type="protein sequence ID" value="TDF97701.1"/>
    <property type="molecule type" value="Genomic_DNA"/>
</dbReference>
<dbReference type="PANTHER" id="PTHR43065">
    <property type="entry name" value="SENSOR HISTIDINE KINASE"/>
    <property type="match status" value="1"/>
</dbReference>
<evidence type="ECO:0000256" key="7">
    <source>
        <dbReference type="ARBA" id="ARBA00022840"/>
    </source>
</evidence>
<comment type="caution">
    <text evidence="11">The sequence shown here is derived from an EMBL/GenBank/DDBJ whole genome shotgun (WGS) entry which is preliminary data.</text>
</comment>
<dbReference type="CDD" id="cd00082">
    <property type="entry name" value="HisKA"/>
    <property type="match status" value="1"/>
</dbReference>
<dbReference type="SMART" id="SM00387">
    <property type="entry name" value="HATPase_c"/>
    <property type="match status" value="1"/>
</dbReference>
<dbReference type="RefSeq" id="WP_133229020.1">
    <property type="nucleotide sequence ID" value="NZ_SMRT01000005.1"/>
</dbReference>
<dbReference type="InterPro" id="IPR005467">
    <property type="entry name" value="His_kinase_dom"/>
</dbReference>
<evidence type="ECO:0000256" key="6">
    <source>
        <dbReference type="ARBA" id="ARBA00022777"/>
    </source>
</evidence>
<dbReference type="EC" id="2.7.13.3" evidence="2"/>
<dbReference type="InterPro" id="IPR036890">
    <property type="entry name" value="HATPase_C_sf"/>
</dbReference>
<evidence type="ECO:0000259" key="10">
    <source>
        <dbReference type="PROSITE" id="PS50109"/>
    </source>
</evidence>
<dbReference type="PRINTS" id="PR00344">
    <property type="entry name" value="BCTRLSENSOR"/>
</dbReference>
<gene>
    <name evidence="11" type="ORF">E1757_13985</name>
</gene>
<name>A0A4R5KPT3_9BACL</name>
<keyword evidence="3" id="KW-0597">Phosphoprotein</keyword>
<sequence>MNILRHLLLNMLIIIMPVMLYHVFWIDRVHKFQQIVNRQIITILCTIASLLCIAMGLELSPGHVYDLRGVPLVILILYAGRKSAWFAAAAILAFRFYLGGSLAACLMSVVCIVATMIFISLCKPFITGQSKLRNVLFAAAAGFISGIIVSIPAFLTLLWENIPITWSTIAFFGLFSCIHSVTLSLAIWIIEQFKTNLSLRRQYQQSEKMDALSGLAASFAHEIRNPMTVARGFMQMLKQPGINEEKRQIYTQMVIEEIDKAQAMITNYLAFAKPHLESIELLDAKPLIQQAIQSILSYASLSKVEVVAEMDERLFISVNKEKFVQCIVQLCKNGIEAMPGGGKLKINAAVQADYVCIDIIDHGVGMTPEEIRRLGTPFYSTRNKGTGLGMMVTYKAIQTFQGKIDVTSEVGKGTCFSLMLPSLSPASFH</sequence>
<keyword evidence="7" id="KW-0067">ATP-binding</keyword>
<dbReference type="OrthoDB" id="9815750at2"/>
<dbReference type="PANTHER" id="PTHR43065:SF46">
    <property type="entry name" value="C4-DICARBOXYLATE TRANSPORT SENSOR PROTEIN DCTB"/>
    <property type="match status" value="1"/>
</dbReference>
<feature type="transmembrane region" description="Helical" evidence="9">
    <location>
        <begin position="69"/>
        <end position="94"/>
    </location>
</feature>
<dbReference type="Gene3D" id="3.30.565.10">
    <property type="entry name" value="Histidine kinase-like ATPase, C-terminal domain"/>
    <property type="match status" value="1"/>
</dbReference>
<feature type="transmembrane region" description="Helical" evidence="9">
    <location>
        <begin position="134"/>
        <end position="158"/>
    </location>
</feature>
<reference evidence="11 12" key="1">
    <citation type="submission" date="2019-03" db="EMBL/GenBank/DDBJ databases">
        <title>This is whole genome sequence of Paenibacillus sp MS74 strain.</title>
        <authorList>
            <person name="Trinh H.N."/>
        </authorList>
    </citation>
    <scope>NUCLEOTIDE SEQUENCE [LARGE SCALE GENOMIC DNA]</scope>
    <source>
        <strain evidence="11 12">MS74</strain>
    </source>
</reference>
<dbReference type="Proteomes" id="UP000295636">
    <property type="component" value="Unassembled WGS sequence"/>
</dbReference>
<evidence type="ECO:0000256" key="5">
    <source>
        <dbReference type="ARBA" id="ARBA00022741"/>
    </source>
</evidence>
<dbReference type="GO" id="GO:0000155">
    <property type="term" value="F:phosphorelay sensor kinase activity"/>
    <property type="evidence" value="ECO:0007669"/>
    <property type="project" value="InterPro"/>
</dbReference>
<dbReference type="InterPro" id="IPR003594">
    <property type="entry name" value="HATPase_dom"/>
</dbReference>
<dbReference type="GO" id="GO:0005524">
    <property type="term" value="F:ATP binding"/>
    <property type="evidence" value="ECO:0007669"/>
    <property type="project" value="UniProtKB-KW"/>
</dbReference>
<keyword evidence="9" id="KW-0472">Membrane</keyword>
<keyword evidence="4" id="KW-0808">Transferase</keyword>
<dbReference type="SUPFAM" id="SSF47384">
    <property type="entry name" value="Homodimeric domain of signal transducing histidine kinase"/>
    <property type="match status" value="1"/>
</dbReference>
<feature type="transmembrane region" description="Helical" evidence="9">
    <location>
        <begin position="38"/>
        <end position="57"/>
    </location>
</feature>
<dbReference type="Gene3D" id="1.10.287.130">
    <property type="match status" value="1"/>
</dbReference>
<keyword evidence="5" id="KW-0547">Nucleotide-binding</keyword>
<dbReference type="SMART" id="SM00388">
    <property type="entry name" value="HisKA"/>
    <property type="match status" value="1"/>
</dbReference>
<dbReference type="InterPro" id="IPR004358">
    <property type="entry name" value="Sig_transdc_His_kin-like_C"/>
</dbReference>
<keyword evidence="9" id="KW-0812">Transmembrane</keyword>
<evidence type="ECO:0000313" key="12">
    <source>
        <dbReference type="Proteomes" id="UP000295636"/>
    </source>
</evidence>
<dbReference type="Pfam" id="PF02518">
    <property type="entry name" value="HATPase_c"/>
    <property type="match status" value="1"/>
</dbReference>
<protein>
    <recommendedName>
        <fullName evidence="2">histidine kinase</fullName>
        <ecNumber evidence="2">2.7.13.3</ecNumber>
    </recommendedName>
</protein>
<feature type="transmembrane region" description="Helical" evidence="9">
    <location>
        <begin position="7"/>
        <end position="26"/>
    </location>
</feature>
<evidence type="ECO:0000256" key="9">
    <source>
        <dbReference type="SAM" id="Phobius"/>
    </source>
</evidence>
<accession>A0A4R5KPT3</accession>
<feature type="transmembrane region" description="Helical" evidence="9">
    <location>
        <begin position="164"/>
        <end position="190"/>
    </location>
</feature>
<keyword evidence="12" id="KW-1185">Reference proteome</keyword>
<proteinExistence type="predicted"/>
<evidence type="ECO:0000256" key="8">
    <source>
        <dbReference type="ARBA" id="ARBA00023012"/>
    </source>
</evidence>
<dbReference type="SUPFAM" id="SSF55874">
    <property type="entry name" value="ATPase domain of HSP90 chaperone/DNA topoisomerase II/histidine kinase"/>
    <property type="match status" value="1"/>
</dbReference>
<feature type="transmembrane region" description="Helical" evidence="9">
    <location>
        <begin position="100"/>
        <end position="122"/>
    </location>
</feature>